<dbReference type="FunFam" id="1.20.5.1300:FF:000002">
    <property type="entry name" value="Histidinol dehydrogenase, chloroplastic"/>
    <property type="match status" value="1"/>
</dbReference>
<evidence type="ECO:0000256" key="12">
    <source>
        <dbReference type="SAM" id="Coils"/>
    </source>
</evidence>
<keyword evidence="13" id="KW-0812">Transmembrane</keyword>
<gene>
    <name evidence="14" type="ORF">SSX86_016845</name>
</gene>
<dbReference type="GO" id="GO:0005829">
    <property type="term" value="C:cytosol"/>
    <property type="evidence" value="ECO:0007669"/>
    <property type="project" value="TreeGrafter"/>
</dbReference>
<keyword evidence="8" id="KW-0520">NAD</keyword>
<reference evidence="14 15" key="1">
    <citation type="submission" date="2024-04" db="EMBL/GenBank/DDBJ databases">
        <title>The reference genome of an endangered Asteraceae, Deinandra increscens subsp. villosa, native to the Central Coast of California.</title>
        <authorList>
            <person name="Guilliams M."/>
            <person name="Hasenstab-Lehman K."/>
            <person name="Meyer R."/>
            <person name="Mcevoy S."/>
        </authorList>
    </citation>
    <scope>NUCLEOTIDE SEQUENCE [LARGE SCALE GENOMIC DNA]</scope>
    <source>
        <tissue evidence="14">Leaf</tissue>
    </source>
</reference>
<dbReference type="FunFam" id="3.40.50.1980:FF:000001">
    <property type="entry name" value="Histidinol dehydrogenase"/>
    <property type="match status" value="1"/>
</dbReference>
<dbReference type="GO" id="GO:0009570">
    <property type="term" value="C:chloroplast stroma"/>
    <property type="evidence" value="ECO:0007669"/>
    <property type="project" value="TreeGrafter"/>
</dbReference>
<dbReference type="Gene3D" id="1.20.5.1300">
    <property type="match status" value="1"/>
</dbReference>
<feature type="transmembrane region" description="Helical" evidence="13">
    <location>
        <begin position="64"/>
        <end position="82"/>
    </location>
</feature>
<dbReference type="SUPFAM" id="SSF53720">
    <property type="entry name" value="ALDH-like"/>
    <property type="match status" value="1"/>
</dbReference>
<comment type="similarity">
    <text evidence="11">Belongs to the histidinol dehydrogenase family.</text>
</comment>
<comment type="cofactor">
    <cofactor evidence="1">
        <name>Zn(2+)</name>
        <dbReference type="ChEBI" id="CHEBI:29105"/>
    </cofactor>
</comment>
<dbReference type="GO" id="GO:0051287">
    <property type="term" value="F:NAD binding"/>
    <property type="evidence" value="ECO:0007669"/>
    <property type="project" value="InterPro"/>
</dbReference>
<dbReference type="GO" id="GO:0046872">
    <property type="term" value="F:metal ion binding"/>
    <property type="evidence" value="ECO:0007669"/>
    <property type="project" value="UniProtKB-KW"/>
</dbReference>
<keyword evidence="13" id="KW-1133">Transmembrane helix</keyword>
<accession>A0AAP0CYS0</accession>
<dbReference type="HAMAP" id="MF_01024">
    <property type="entry name" value="HisD"/>
    <property type="match status" value="1"/>
</dbReference>
<evidence type="ECO:0000256" key="1">
    <source>
        <dbReference type="ARBA" id="ARBA00001947"/>
    </source>
</evidence>
<feature type="coiled-coil region" evidence="12">
    <location>
        <begin position="26"/>
        <end position="53"/>
    </location>
</feature>
<evidence type="ECO:0000256" key="6">
    <source>
        <dbReference type="ARBA" id="ARBA00022833"/>
    </source>
</evidence>
<dbReference type="GO" id="GO:0000105">
    <property type="term" value="P:L-histidine biosynthetic process"/>
    <property type="evidence" value="ECO:0007669"/>
    <property type="project" value="UniProtKB-KW"/>
</dbReference>
<protein>
    <recommendedName>
        <fullName evidence="3">histidinol dehydrogenase</fullName>
        <ecNumber evidence="3">1.1.1.23</ecNumber>
    </recommendedName>
</protein>
<dbReference type="FunFam" id="3.40.50.1980:FF:000019">
    <property type="entry name" value="Histidinol dehydrogenase, chloroplastic"/>
    <property type="match status" value="1"/>
</dbReference>
<dbReference type="GO" id="GO:0004399">
    <property type="term" value="F:histidinol dehydrogenase activity"/>
    <property type="evidence" value="ECO:0007669"/>
    <property type="project" value="UniProtKB-EC"/>
</dbReference>
<keyword evidence="12" id="KW-0175">Coiled coil</keyword>
<evidence type="ECO:0000256" key="4">
    <source>
        <dbReference type="ARBA" id="ARBA00022605"/>
    </source>
</evidence>
<keyword evidence="13" id="KW-0472">Membrane</keyword>
<dbReference type="PANTHER" id="PTHR21256:SF2">
    <property type="entry name" value="HISTIDINE BIOSYNTHESIS TRIFUNCTIONAL PROTEIN"/>
    <property type="match status" value="1"/>
</dbReference>
<proteinExistence type="inferred from homology"/>
<comment type="catalytic activity">
    <reaction evidence="10">
        <text>L-histidinol + 2 NAD(+) + H2O = L-histidine + 2 NADH + 3 H(+)</text>
        <dbReference type="Rhea" id="RHEA:20641"/>
        <dbReference type="ChEBI" id="CHEBI:15377"/>
        <dbReference type="ChEBI" id="CHEBI:15378"/>
        <dbReference type="ChEBI" id="CHEBI:57540"/>
        <dbReference type="ChEBI" id="CHEBI:57595"/>
        <dbReference type="ChEBI" id="CHEBI:57699"/>
        <dbReference type="ChEBI" id="CHEBI:57945"/>
        <dbReference type="EC" id="1.1.1.23"/>
    </reaction>
</comment>
<dbReference type="EMBL" id="JBCNJP010000018">
    <property type="protein sequence ID" value="KAK9062975.1"/>
    <property type="molecule type" value="Genomic_DNA"/>
</dbReference>
<keyword evidence="9" id="KW-0368">Histidine biosynthesis</keyword>
<evidence type="ECO:0000256" key="8">
    <source>
        <dbReference type="ARBA" id="ARBA00023027"/>
    </source>
</evidence>
<dbReference type="PROSITE" id="PS00611">
    <property type="entry name" value="HISOL_DEHYDROGENASE"/>
    <property type="match status" value="1"/>
</dbReference>
<dbReference type="EC" id="1.1.1.23" evidence="3"/>
<evidence type="ECO:0000256" key="7">
    <source>
        <dbReference type="ARBA" id="ARBA00023002"/>
    </source>
</evidence>
<dbReference type="InterPro" id="IPR001692">
    <property type="entry name" value="Histidinol_DH_CS"/>
</dbReference>
<evidence type="ECO:0000256" key="3">
    <source>
        <dbReference type="ARBA" id="ARBA00012965"/>
    </source>
</evidence>
<dbReference type="InterPro" id="IPR016161">
    <property type="entry name" value="Ald_DH/histidinol_DH"/>
</dbReference>
<evidence type="ECO:0000313" key="15">
    <source>
        <dbReference type="Proteomes" id="UP001408789"/>
    </source>
</evidence>
<keyword evidence="7" id="KW-0560">Oxidoreductase</keyword>
<dbReference type="PRINTS" id="PR00083">
    <property type="entry name" value="HOLDHDRGNASE"/>
</dbReference>
<evidence type="ECO:0000256" key="10">
    <source>
        <dbReference type="ARBA" id="ARBA00049489"/>
    </source>
</evidence>
<evidence type="ECO:0000256" key="2">
    <source>
        <dbReference type="ARBA" id="ARBA00004940"/>
    </source>
</evidence>
<evidence type="ECO:0000313" key="14">
    <source>
        <dbReference type="EMBL" id="KAK9062975.1"/>
    </source>
</evidence>
<keyword evidence="6" id="KW-0862">Zinc</keyword>
<dbReference type="Pfam" id="PF00815">
    <property type="entry name" value="Histidinol_dh"/>
    <property type="match status" value="1"/>
</dbReference>
<comment type="pathway">
    <text evidence="2">Amino-acid biosynthesis; L-histidine biosynthesis; L-histidine from 5-phospho-alpha-D-ribose 1-diphosphate: step 9/9.</text>
</comment>
<dbReference type="CDD" id="cd06572">
    <property type="entry name" value="Histidinol_dh"/>
    <property type="match status" value="1"/>
</dbReference>
<dbReference type="Proteomes" id="UP001408789">
    <property type="component" value="Unassembled WGS sequence"/>
</dbReference>
<dbReference type="InterPro" id="IPR012131">
    <property type="entry name" value="Hstdl_DH"/>
</dbReference>
<sequence>MCSFQKYECSFFYWKEQIDTVLGRGFAEIGNEAMKLRMEKMELEEENKALKLKMARSNWGMKKYAIVVFMFVVIWFWQLPLASSENTWNTIPVTLIVQTNQATYKKQIRNTPLPPPAVVSRHSPAGLRSLAVAPSGHRTVSIVSILFLSISGLHKLLFNSRIGILPSTKSLSNTVRCAMKSYKLSDLTQKEVDNLKTRPRINFSSIFSTVEPIVDDVRNRGDIAVKEYTLRFDKVELENIIENVNELPDPELDEAVRESFDVAYNNIYAFHAAQKPVEKVVENMEGVRCKRVARSIASVGLYVPGGTAVLPSTALMLAIPAQIAGCKTVVLATPPSSDGSICKEVLYCAKKAGVTHILKAGGAQAIAAMAWGTSSCPKVEKIYGPGNQYVTAAKMILQNSEAMVSIDMPAGPSEVLVIADKYASPVHIAADLLSQAEHGPDSQVVLVIAGEGIDIKAIDEEITKQCNSLPRGEFASKALSHSFTVFARDMVEAVTFSNLYAPEHLIINVEDAEKWESFIENAGSVFLGKWTPESVGDYASGTNHVLPTYGYARMYSGVSLDSFLKYITIQSLTEEGLAKLGPHVAIMAEIEGLDAHKRAVTLRLQDIKAKQAV</sequence>
<dbReference type="Gene3D" id="3.40.50.1980">
    <property type="entry name" value="Nitrogenase molybdenum iron protein domain"/>
    <property type="match status" value="2"/>
</dbReference>
<dbReference type="NCBIfam" id="TIGR00069">
    <property type="entry name" value="hisD"/>
    <property type="match status" value="1"/>
</dbReference>
<keyword evidence="4" id="KW-0028">Amino-acid biosynthesis</keyword>
<organism evidence="14 15">
    <name type="scientific">Deinandra increscens subsp. villosa</name>
    <dbReference type="NCBI Taxonomy" id="3103831"/>
    <lineage>
        <taxon>Eukaryota</taxon>
        <taxon>Viridiplantae</taxon>
        <taxon>Streptophyta</taxon>
        <taxon>Embryophyta</taxon>
        <taxon>Tracheophyta</taxon>
        <taxon>Spermatophyta</taxon>
        <taxon>Magnoliopsida</taxon>
        <taxon>eudicotyledons</taxon>
        <taxon>Gunneridae</taxon>
        <taxon>Pentapetalae</taxon>
        <taxon>asterids</taxon>
        <taxon>campanulids</taxon>
        <taxon>Asterales</taxon>
        <taxon>Asteraceae</taxon>
        <taxon>Asteroideae</taxon>
        <taxon>Heliantheae alliance</taxon>
        <taxon>Madieae</taxon>
        <taxon>Madiinae</taxon>
        <taxon>Deinandra</taxon>
    </lineage>
</organism>
<evidence type="ECO:0000256" key="9">
    <source>
        <dbReference type="ARBA" id="ARBA00023102"/>
    </source>
</evidence>
<evidence type="ECO:0000256" key="5">
    <source>
        <dbReference type="ARBA" id="ARBA00022723"/>
    </source>
</evidence>
<keyword evidence="5" id="KW-0479">Metal-binding</keyword>
<evidence type="ECO:0000256" key="11">
    <source>
        <dbReference type="RuleBase" id="RU004175"/>
    </source>
</evidence>
<comment type="caution">
    <text evidence="14">The sequence shown here is derived from an EMBL/GenBank/DDBJ whole genome shotgun (WGS) entry which is preliminary data.</text>
</comment>
<keyword evidence="15" id="KW-1185">Reference proteome</keyword>
<evidence type="ECO:0000256" key="13">
    <source>
        <dbReference type="SAM" id="Phobius"/>
    </source>
</evidence>
<dbReference type="AlphaFoldDB" id="A0AAP0CYS0"/>
<name>A0AAP0CYS0_9ASTR</name>
<dbReference type="PANTHER" id="PTHR21256">
    <property type="entry name" value="HISTIDINOL DEHYDROGENASE HDH"/>
    <property type="match status" value="1"/>
</dbReference>